<reference evidence="5" key="2">
    <citation type="journal article" date="2021" name="Genome Biol. Evol.">
        <title>Developing a high-quality reference genome for a parasitic bivalve with doubly uniparental inheritance (Bivalvia: Unionida).</title>
        <authorList>
            <person name="Smith C.H."/>
        </authorList>
    </citation>
    <scope>NUCLEOTIDE SEQUENCE</scope>
    <source>
        <strain evidence="5">CHS0354</strain>
        <tissue evidence="5">Mantle</tissue>
    </source>
</reference>
<dbReference type="PANTHER" id="PTHR23055">
    <property type="entry name" value="CALCIUM BINDING PROTEINS"/>
    <property type="match status" value="1"/>
</dbReference>
<keyword evidence="6" id="KW-1185">Reference proteome</keyword>
<reference evidence="5" key="1">
    <citation type="journal article" date="2021" name="Genome Biol. Evol.">
        <title>A High-Quality Reference Genome for a Parasitic Bivalve with Doubly Uniparental Inheritance (Bivalvia: Unionida).</title>
        <authorList>
            <person name="Smith C.H."/>
        </authorList>
    </citation>
    <scope>NUCLEOTIDE SEQUENCE</scope>
    <source>
        <strain evidence="5">CHS0354</strain>
    </source>
</reference>
<reference evidence="5" key="3">
    <citation type="submission" date="2023-05" db="EMBL/GenBank/DDBJ databases">
        <authorList>
            <person name="Smith C.H."/>
        </authorList>
    </citation>
    <scope>NUCLEOTIDE SEQUENCE</scope>
    <source>
        <strain evidence="5">CHS0354</strain>
        <tissue evidence="5">Mantle</tissue>
    </source>
</reference>
<dbReference type="PANTHER" id="PTHR23055:SF60">
    <property type="entry name" value="CALAXIN"/>
    <property type="match status" value="1"/>
</dbReference>
<dbReference type="GO" id="GO:0005509">
    <property type="term" value="F:calcium ion binding"/>
    <property type="evidence" value="ECO:0007669"/>
    <property type="project" value="InterPro"/>
</dbReference>
<dbReference type="InterPro" id="IPR018247">
    <property type="entry name" value="EF_Hand_1_Ca_BS"/>
</dbReference>
<comment type="caution">
    <text evidence="5">The sequence shown here is derived from an EMBL/GenBank/DDBJ whole genome shotgun (WGS) entry which is preliminary data.</text>
</comment>
<dbReference type="InterPro" id="IPR002048">
    <property type="entry name" value="EF_hand_dom"/>
</dbReference>
<dbReference type="InterPro" id="IPR011992">
    <property type="entry name" value="EF-hand-dom_pair"/>
</dbReference>
<accession>A0AAE0S9T5</accession>
<protein>
    <recommendedName>
        <fullName evidence="4">EF-hand domain-containing protein</fullName>
    </recommendedName>
</protein>
<dbReference type="Proteomes" id="UP001195483">
    <property type="component" value="Unassembled WGS sequence"/>
</dbReference>
<dbReference type="Pfam" id="PF13499">
    <property type="entry name" value="EF-hand_7"/>
    <property type="match status" value="1"/>
</dbReference>
<sequence>MPVKGKRFGLKRQEMANRAELLCKNKRCHFSKQEVERLLQMYKEIVSTQTNELKVRIRNGIDRNRFRDLLHQNFGITEDHLMDKIFKAFDGDNDGFINEEEWVLGMSVFLKGTLEEQAEFCFGVYCFRGDGYISREEMYQLLKNCLVKITHEEDPDEMPKDLVEIIIKKMDSDHDGRLSLEDYVKAVKEEKLLLEALGRCLPDNNRKTVFLQNIADVKDHVY</sequence>
<dbReference type="SMART" id="SM00054">
    <property type="entry name" value="EFh"/>
    <property type="match status" value="3"/>
</dbReference>
<feature type="domain" description="EF-hand" evidence="4">
    <location>
        <begin position="158"/>
        <end position="193"/>
    </location>
</feature>
<keyword evidence="2" id="KW-0677">Repeat</keyword>
<evidence type="ECO:0000256" key="3">
    <source>
        <dbReference type="ARBA" id="ARBA00022837"/>
    </source>
</evidence>
<dbReference type="PROSITE" id="PS50222">
    <property type="entry name" value="EF_HAND_2"/>
    <property type="match status" value="2"/>
</dbReference>
<dbReference type="CDD" id="cd00051">
    <property type="entry name" value="EFh"/>
    <property type="match status" value="2"/>
</dbReference>
<name>A0AAE0S9T5_9BIVA</name>
<keyword evidence="1" id="KW-0479">Metal-binding</keyword>
<gene>
    <name evidence="5" type="ORF">CHS0354_014493</name>
</gene>
<dbReference type="AlphaFoldDB" id="A0AAE0S9T5"/>
<feature type="domain" description="EF-hand" evidence="4">
    <location>
        <begin position="77"/>
        <end position="112"/>
    </location>
</feature>
<evidence type="ECO:0000313" key="6">
    <source>
        <dbReference type="Proteomes" id="UP001195483"/>
    </source>
</evidence>
<dbReference type="PRINTS" id="PR00450">
    <property type="entry name" value="RECOVERIN"/>
</dbReference>
<keyword evidence="3" id="KW-0106">Calcium</keyword>
<dbReference type="SUPFAM" id="SSF47473">
    <property type="entry name" value="EF-hand"/>
    <property type="match status" value="1"/>
</dbReference>
<evidence type="ECO:0000256" key="2">
    <source>
        <dbReference type="ARBA" id="ARBA00022737"/>
    </source>
</evidence>
<organism evidence="5 6">
    <name type="scientific">Potamilus streckersoni</name>
    <dbReference type="NCBI Taxonomy" id="2493646"/>
    <lineage>
        <taxon>Eukaryota</taxon>
        <taxon>Metazoa</taxon>
        <taxon>Spiralia</taxon>
        <taxon>Lophotrochozoa</taxon>
        <taxon>Mollusca</taxon>
        <taxon>Bivalvia</taxon>
        <taxon>Autobranchia</taxon>
        <taxon>Heteroconchia</taxon>
        <taxon>Palaeoheterodonta</taxon>
        <taxon>Unionida</taxon>
        <taxon>Unionoidea</taxon>
        <taxon>Unionidae</taxon>
        <taxon>Ambleminae</taxon>
        <taxon>Lampsilini</taxon>
        <taxon>Potamilus</taxon>
    </lineage>
</organism>
<dbReference type="EMBL" id="JAEAOA010000895">
    <property type="protein sequence ID" value="KAK3587976.1"/>
    <property type="molecule type" value="Genomic_DNA"/>
</dbReference>
<dbReference type="PROSITE" id="PS00018">
    <property type="entry name" value="EF_HAND_1"/>
    <property type="match status" value="2"/>
</dbReference>
<evidence type="ECO:0000313" key="5">
    <source>
        <dbReference type="EMBL" id="KAK3587976.1"/>
    </source>
</evidence>
<evidence type="ECO:0000256" key="1">
    <source>
        <dbReference type="ARBA" id="ARBA00022723"/>
    </source>
</evidence>
<dbReference type="InterPro" id="IPR028846">
    <property type="entry name" value="Recoverin"/>
</dbReference>
<dbReference type="Gene3D" id="1.10.238.10">
    <property type="entry name" value="EF-hand"/>
    <property type="match status" value="1"/>
</dbReference>
<dbReference type="Pfam" id="PF00036">
    <property type="entry name" value="EF-hand_1"/>
    <property type="match status" value="1"/>
</dbReference>
<proteinExistence type="predicted"/>
<evidence type="ECO:0000259" key="4">
    <source>
        <dbReference type="PROSITE" id="PS50222"/>
    </source>
</evidence>